<gene>
    <name evidence="1" type="ORF">SAY86_027657</name>
</gene>
<reference evidence="1 2" key="1">
    <citation type="journal article" date="2023" name="Hortic Res">
        <title>Pangenome of water caltrop reveals structural variations and asymmetric subgenome divergence after allopolyploidization.</title>
        <authorList>
            <person name="Zhang X."/>
            <person name="Chen Y."/>
            <person name="Wang L."/>
            <person name="Yuan Y."/>
            <person name="Fang M."/>
            <person name="Shi L."/>
            <person name="Lu R."/>
            <person name="Comes H.P."/>
            <person name="Ma Y."/>
            <person name="Chen Y."/>
            <person name="Huang G."/>
            <person name="Zhou Y."/>
            <person name="Zheng Z."/>
            <person name="Qiu Y."/>
        </authorList>
    </citation>
    <scope>NUCLEOTIDE SEQUENCE [LARGE SCALE GENOMIC DNA]</scope>
    <source>
        <strain evidence="1">F231</strain>
    </source>
</reference>
<evidence type="ECO:0000313" key="2">
    <source>
        <dbReference type="Proteomes" id="UP001346149"/>
    </source>
</evidence>
<organism evidence="1 2">
    <name type="scientific">Trapa natans</name>
    <name type="common">Water chestnut</name>
    <dbReference type="NCBI Taxonomy" id="22666"/>
    <lineage>
        <taxon>Eukaryota</taxon>
        <taxon>Viridiplantae</taxon>
        <taxon>Streptophyta</taxon>
        <taxon>Embryophyta</taxon>
        <taxon>Tracheophyta</taxon>
        <taxon>Spermatophyta</taxon>
        <taxon>Magnoliopsida</taxon>
        <taxon>eudicotyledons</taxon>
        <taxon>Gunneridae</taxon>
        <taxon>Pentapetalae</taxon>
        <taxon>rosids</taxon>
        <taxon>malvids</taxon>
        <taxon>Myrtales</taxon>
        <taxon>Lythraceae</taxon>
        <taxon>Trapa</taxon>
    </lineage>
</organism>
<comment type="caution">
    <text evidence="1">The sequence shown here is derived from an EMBL/GenBank/DDBJ whole genome shotgun (WGS) entry which is preliminary data.</text>
</comment>
<protein>
    <submittedName>
        <fullName evidence="1">Uncharacterized protein</fullName>
    </submittedName>
</protein>
<dbReference type="PANTHER" id="PTHR34462">
    <property type="entry name" value="OS05G0587400 PROTEIN"/>
    <property type="match status" value="1"/>
</dbReference>
<dbReference type="Proteomes" id="UP001346149">
    <property type="component" value="Unassembled WGS sequence"/>
</dbReference>
<name>A0AAN7KUX2_TRANT</name>
<accession>A0AAN7KUX2</accession>
<dbReference type="AlphaFoldDB" id="A0AAN7KUX2"/>
<proteinExistence type="predicted"/>
<evidence type="ECO:0000313" key="1">
    <source>
        <dbReference type="EMBL" id="KAK4769507.1"/>
    </source>
</evidence>
<sequence>MASPSSIPKLIKMKPKTNEGYRAQRSNNFQRGGQGPVWVLVAGGALLSTLSVHLGFKLKQFIDSKQRDIDQNSSSKGKLKQKEKTVTHSHLSMYSYMQDEDDCFNCVPGTVETDHHSSNGMPAVALPLVTVPTPNFSPDLLELPPKPFHHSNCSAESPCVSECGSDIFTKREVVHKLRQQLKRRDEMILEMQDQVAQYQNSLNAQLEHSAHLQAQLDAANRDLFHSEREIQRLRKVIADHCVGSKDDLHQYHSNGYVNGSQNGLDSSEMIKILKNEVGDLKEVIEGKDYLLQRFKEQKAELSLTINNLQNRLDSQLPNIL</sequence>
<dbReference type="EMBL" id="JAXQNO010000021">
    <property type="protein sequence ID" value="KAK4769507.1"/>
    <property type="molecule type" value="Genomic_DNA"/>
</dbReference>
<dbReference type="PANTHER" id="PTHR34462:SF1">
    <property type="entry name" value="OS05G0587400 PROTEIN"/>
    <property type="match status" value="1"/>
</dbReference>
<keyword evidence="2" id="KW-1185">Reference proteome</keyword>